<dbReference type="Proteomes" id="UP000077177">
    <property type="component" value="Chromosome"/>
</dbReference>
<evidence type="ECO:0000313" key="3">
    <source>
        <dbReference type="Proteomes" id="UP000077177"/>
    </source>
</evidence>
<feature type="chain" id="PRO_5008001464" description="Carboxypeptidase-like regulatory domain-containing protein" evidence="1">
    <location>
        <begin position="19"/>
        <end position="405"/>
    </location>
</feature>
<evidence type="ECO:0000256" key="1">
    <source>
        <dbReference type="SAM" id="SignalP"/>
    </source>
</evidence>
<evidence type="ECO:0008006" key="4">
    <source>
        <dbReference type="Google" id="ProtNLM"/>
    </source>
</evidence>
<dbReference type="Gene3D" id="2.60.40.1120">
    <property type="entry name" value="Carboxypeptidase-like, regulatory domain"/>
    <property type="match status" value="1"/>
</dbReference>
<reference evidence="3" key="1">
    <citation type="submission" date="2015-01" db="EMBL/GenBank/DDBJ databases">
        <title>Flavisolibacter sp./LCS9/ whole genome sequencing.</title>
        <authorList>
            <person name="Kim M.K."/>
            <person name="Srinivasan S."/>
            <person name="Lee J.-J."/>
        </authorList>
    </citation>
    <scope>NUCLEOTIDE SEQUENCE [LARGE SCALE GENOMIC DNA]</scope>
    <source>
        <strain evidence="3">LCS9</strain>
    </source>
</reference>
<dbReference type="OrthoDB" id="1223654at2"/>
<sequence length="405" mass="45718">MKYLFLLLFVSLSYSSYAQTVLKGVVVEQETNKPVPAASVFLNNTSVGTTTNGQGYFELTMPSGKFDLIVSSIGFETHNQTISANEIALPLTIKLQPKVKALETVVVEPFIKDGWEQWGRLFLESFIGTSSFANNCLIKNTNVIKFRHSKKDNVLTAIALEPLIIENKALGYTIRYQLENFTYQFKERFIFYQGYPFFEPMKGGAAREKRWARNRKEAYEGSALHFMRSIYRNTVVEEGFTMNHLKKVTNAEKQRVKELYKKATQSTQSGNTTLKINGISTNPDSSHYYSTVMRQADGFDVISKTPLIGDSVAFAIDSITAGLSFTDYLLIVYKKKEAPVEYQKLFPDAGKAMVSQITLLNNDLIAIEANGAYYNPADLMNSGFWAWSEKMATMLPFDYKLPPTD</sequence>
<dbReference type="Pfam" id="PF13715">
    <property type="entry name" value="CarbopepD_reg_2"/>
    <property type="match status" value="1"/>
</dbReference>
<protein>
    <recommendedName>
        <fullName evidence="4">Carboxypeptidase-like regulatory domain-containing protein</fullName>
    </recommendedName>
</protein>
<dbReference type="KEGG" id="fla:SY85_20825"/>
<gene>
    <name evidence="2" type="ORF">SY85_20825</name>
</gene>
<feature type="signal peptide" evidence="1">
    <location>
        <begin position="1"/>
        <end position="18"/>
    </location>
</feature>
<dbReference type="STRING" id="1492898.SY85_20825"/>
<dbReference type="RefSeq" id="WP_066407249.1">
    <property type="nucleotide sequence ID" value="NZ_CP011390.1"/>
</dbReference>
<evidence type="ECO:0000313" key="2">
    <source>
        <dbReference type="EMBL" id="ANE52558.1"/>
    </source>
</evidence>
<dbReference type="AlphaFoldDB" id="A0A172U038"/>
<proteinExistence type="predicted"/>
<reference evidence="2 3" key="2">
    <citation type="journal article" date="2016" name="Int. J. Syst. Evol. Microbiol.">
        <title>Flavisolibacter tropicus sp. nov., isolated from tropical soil.</title>
        <authorList>
            <person name="Lee J.J."/>
            <person name="Kang M.S."/>
            <person name="Kim G.S."/>
            <person name="Lee C.S."/>
            <person name="Lim S."/>
            <person name="Lee J."/>
            <person name="Roh S.H."/>
            <person name="Kang H."/>
            <person name="Ha J.M."/>
            <person name="Bae S."/>
            <person name="Jung H.Y."/>
            <person name="Kim M.K."/>
        </authorList>
    </citation>
    <scope>NUCLEOTIDE SEQUENCE [LARGE SCALE GENOMIC DNA]</scope>
    <source>
        <strain evidence="2 3">LCS9</strain>
    </source>
</reference>
<dbReference type="SUPFAM" id="SSF49464">
    <property type="entry name" value="Carboxypeptidase regulatory domain-like"/>
    <property type="match status" value="1"/>
</dbReference>
<name>A0A172U038_9BACT</name>
<dbReference type="InterPro" id="IPR008969">
    <property type="entry name" value="CarboxyPept-like_regulatory"/>
</dbReference>
<dbReference type="EMBL" id="CP011390">
    <property type="protein sequence ID" value="ANE52558.1"/>
    <property type="molecule type" value="Genomic_DNA"/>
</dbReference>
<accession>A0A172U038</accession>
<keyword evidence="3" id="KW-1185">Reference proteome</keyword>
<keyword evidence="1" id="KW-0732">Signal</keyword>
<organism evidence="2 3">
    <name type="scientific">Flavisolibacter tropicus</name>
    <dbReference type="NCBI Taxonomy" id="1492898"/>
    <lineage>
        <taxon>Bacteria</taxon>
        <taxon>Pseudomonadati</taxon>
        <taxon>Bacteroidota</taxon>
        <taxon>Chitinophagia</taxon>
        <taxon>Chitinophagales</taxon>
        <taxon>Chitinophagaceae</taxon>
        <taxon>Flavisolibacter</taxon>
    </lineage>
</organism>